<dbReference type="InterPro" id="IPR017938">
    <property type="entry name" value="Riboflavin_synthase-like_b-brl"/>
</dbReference>
<dbReference type="Gene3D" id="2.40.30.10">
    <property type="entry name" value="Translation factors"/>
    <property type="match status" value="1"/>
</dbReference>
<keyword evidence="4" id="KW-1185">Reference proteome</keyword>
<protein>
    <submittedName>
        <fullName evidence="3">Oxidoreductase</fullName>
    </submittedName>
</protein>
<dbReference type="InterPro" id="IPR012675">
    <property type="entry name" value="Beta-grasp_dom_sf"/>
</dbReference>
<evidence type="ECO:0000313" key="4">
    <source>
        <dbReference type="Proteomes" id="UP001156870"/>
    </source>
</evidence>
<accession>A0AA37TCD9</accession>
<dbReference type="GO" id="GO:0016491">
    <property type="term" value="F:oxidoreductase activity"/>
    <property type="evidence" value="ECO:0007669"/>
    <property type="project" value="InterPro"/>
</dbReference>
<dbReference type="PROSITE" id="PS51384">
    <property type="entry name" value="FAD_FR"/>
    <property type="match status" value="1"/>
</dbReference>
<dbReference type="InterPro" id="IPR036010">
    <property type="entry name" value="2Fe-2S_ferredoxin-like_sf"/>
</dbReference>
<dbReference type="PROSITE" id="PS51085">
    <property type="entry name" value="2FE2S_FER_2"/>
    <property type="match status" value="1"/>
</dbReference>
<dbReference type="Gene3D" id="3.40.50.80">
    <property type="entry name" value="Nucleotide-binding domain of ferredoxin-NADP reductase (FNR) module"/>
    <property type="match status" value="1"/>
</dbReference>
<dbReference type="SUPFAM" id="SSF63380">
    <property type="entry name" value="Riboflavin synthase domain-like"/>
    <property type="match status" value="1"/>
</dbReference>
<dbReference type="Proteomes" id="UP001156870">
    <property type="component" value="Unassembled WGS sequence"/>
</dbReference>
<dbReference type="InterPro" id="IPR001433">
    <property type="entry name" value="OxRdtase_FAD/NAD-bd"/>
</dbReference>
<proteinExistence type="predicted"/>
<dbReference type="Pfam" id="PF00970">
    <property type="entry name" value="FAD_binding_6"/>
    <property type="match status" value="1"/>
</dbReference>
<dbReference type="PANTHER" id="PTHR47354:SF5">
    <property type="entry name" value="PROTEIN RFBI"/>
    <property type="match status" value="1"/>
</dbReference>
<dbReference type="Pfam" id="PF00175">
    <property type="entry name" value="NAD_binding_1"/>
    <property type="match status" value="1"/>
</dbReference>
<name>A0AA37TCD9_9GAMM</name>
<dbReference type="InterPro" id="IPR017927">
    <property type="entry name" value="FAD-bd_FR_type"/>
</dbReference>
<feature type="domain" description="2Fe-2S ferredoxin-type" evidence="1">
    <location>
        <begin position="5"/>
        <end position="94"/>
    </location>
</feature>
<dbReference type="Gene3D" id="3.10.20.30">
    <property type="match status" value="1"/>
</dbReference>
<comment type="caution">
    <text evidence="3">The sequence shown here is derived from an EMBL/GenBank/DDBJ whole genome shotgun (WGS) entry which is preliminary data.</text>
</comment>
<dbReference type="CDD" id="cd00207">
    <property type="entry name" value="fer2"/>
    <property type="match status" value="1"/>
</dbReference>
<dbReference type="InterPro" id="IPR008333">
    <property type="entry name" value="Cbr1-like_FAD-bd_dom"/>
</dbReference>
<dbReference type="InterPro" id="IPR039261">
    <property type="entry name" value="FNR_nucleotide-bd"/>
</dbReference>
<dbReference type="PRINTS" id="PR00410">
    <property type="entry name" value="PHEHYDRXLASE"/>
</dbReference>
<dbReference type="Pfam" id="PF00111">
    <property type="entry name" value="Fer2"/>
    <property type="match status" value="1"/>
</dbReference>
<evidence type="ECO:0000259" key="2">
    <source>
        <dbReference type="PROSITE" id="PS51384"/>
    </source>
</evidence>
<reference evidence="3 4" key="1">
    <citation type="journal article" date="2014" name="Int. J. Syst. Evol. Microbiol.">
        <title>Complete genome sequence of Corynebacterium casei LMG S-19264T (=DSM 44701T), isolated from a smear-ripened cheese.</title>
        <authorList>
            <consortium name="US DOE Joint Genome Institute (JGI-PGF)"/>
            <person name="Walter F."/>
            <person name="Albersmeier A."/>
            <person name="Kalinowski J."/>
            <person name="Ruckert C."/>
        </authorList>
    </citation>
    <scope>NUCLEOTIDE SEQUENCE [LARGE SCALE GENOMIC DNA]</scope>
    <source>
        <strain evidence="3 4">NBRC 110095</strain>
    </source>
</reference>
<sequence>MKAHSSVQMWFDDKRVEVDSAKTILANLLDAGIPVPYGCGNGLCCACMLQAEGTLPQEGQDSLTPSEKASGKVLICKAYPPTQGELRLSLPGQSTVLEGCITEKTLLPGGVIRLSLQPTSHFTWEAGQFVTLFRPDGVGRAYSIASVMADGVLTFHIRHRLQGQFSDWLKIQGRLGETVRLSTPQGHFVLSDTNIGKPHVFIATGTGIGAVMAVVRTLLAQDPNAAISVYWAMGEVEHFYPLPELILLLAKYRQLRFIPVVRRGVNPSVDFSKILLPLPLSTPAQKSRLEDIRTGEVESVLRSDFSSLSGHCVYLCGSPTMVEQLSRLSFMRGVAKADIYSDAFLKA</sequence>
<dbReference type="SUPFAM" id="SSF54292">
    <property type="entry name" value="2Fe-2S ferredoxin-like"/>
    <property type="match status" value="1"/>
</dbReference>
<dbReference type="RefSeq" id="WP_232593521.1">
    <property type="nucleotide sequence ID" value="NZ_BSPD01000087.1"/>
</dbReference>
<evidence type="ECO:0000259" key="1">
    <source>
        <dbReference type="PROSITE" id="PS51085"/>
    </source>
</evidence>
<dbReference type="SUPFAM" id="SSF52343">
    <property type="entry name" value="Ferredoxin reductase-like, C-terminal NADP-linked domain"/>
    <property type="match status" value="1"/>
</dbReference>
<evidence type="ECO:0000313" key="3">
    <source>
        <dbReference type="EMBL" id="GLS27776.1"/>
    </source>
</evidence>
<dbReference type="EMBL" id="BSPD01000087">
    <property type="protein sequence ID" value="GLS27776.1"/>
    <property type="molecule type" value="Genomic_DNA"/>
</dbReference>
<dbReference type="InterPro" id="IPR050415">
    <property type="entry name" value="MRET"/>
</dbReference>
<dbReference type="InterPro" id="IPR001041">
    <property type="entry name" value="2Fe-2S_ferredoxin-type"/>
</dbReference>
<gene>
    <name evidence="3" type="ORF">GCM10007877_34950</name>
</gene>
<feature type="domain" description="FAD-binding FR-type" evidence="2">
    <location>
        <begin position="94"/>
        <end position="191"/>
    </location>
</feature>
<organism evidence="3 4">
    <name type="scientific">Marinibactrum halimedae</name>
    <dbReference type="NCBI Taxonomy" id="1444977"/>
    <lineage>
        <taxon>Bacteria</taxon>
        <taxon>Pseudomonadati</taxon>
        <taxon>Pseudomonadota</taxon>
        <taxon>Gammaproteobacteria</taxon>
        <taxon>Cellvibrionales</taxon>
        <taxon>Cellvibrionaceae</taxon>
        <taxon>Marinibactrum</taxon>
    </lineage>
</organism>
<dbReference type="PANTHER" id="PTHR47354">
    <property type="entry name" value="NADH OXIDOREDUCTASE HCR"/>
    <property type="match status" value="1"/>
</dbReference>
<dbReference type="GO" id="GO:0051536">
    <property type="term" value="F:iron-sulfur cluster binding"/>
    <property type="evidence" value="ECO:0007669"/>
    <property type="project" value="InterPro"/>
</dbReference>
<dbReference type="AlphaFoldDB" id="A0AA37TCD9"/>